<keyword evidence="2" id="KW-1003">Cell membrane</keyword>
<dbReference type="GO" id="GO:0009246">
    <property type="term" value="P:enterobacterial common antigen biosynthetic process"/>
    <property type="evidence" value="ECO:0007669"/>
    <property type="project" value="InterPro"/>
</dbReference>
<dbReference type="GO" id="GO:0005886">
    <property type="term" value="C:plasma membrane"/>
    <property type="evidence" value="ECO:0007669"/>
    <property type="project" value="UniProtKB-SubCell"/>
</dbReference>
<feature type="transmembrane region" description="Helical" evidence="6">
    <location>
        <begin position="387"/>
        <end position="404"/>
    </location>
</feature>
<evidence type="ECO:0000256" key="1">
    <source>
        <dbReference type="ARBA" id="ARBA00004651"/>
    </source>
</evidence>
<reference evidence="7 8" key="1">
    <citation type="submission" date="2018-09" db="EMBL/GenBank/DDBJ databases">
        <title>Roseovarius spongiae sp. nov., isolated from a marine sponge.</title>
        <authorList>
            <person name="Zhuang L."/>
            <person name="Luo L."/>
        </authorList>
    </citation>
    <scope>NUCLEOTIDE SEQUENCE [LARGE SCALE GENOMIC DNA]</scope>
    <source>
        <strain evidence="7 8">HN-E21</strain>
    </source>
</reference>
<feature type="transmembrane region" description="Helical" evidence="6">
    <location>
        <begin position="76"/>
        <end position="95"/>
    </location>
</feature>
<feature type="transmembrane region" description="Helical" evidence="6">
    <location>
        <begin position="416"/>
        <end position="433"/>
    </location>
</feature>
<feature type="transmembrane region" description="Helical" evidence="6">
    <location>
        <begin position="363"/>
        <end position="381"/>
    </location>
</feature>
<keyword evidence="3 6" id="KW-0812">Transmembrane</keyword>
<feature type="transmembrane region" description="Helical" evidence="6">
    <location>
        <begin position="115"/>
        <end position="133"/>
    </location>
</feature>
<dbReference type="Proteomes" id="UP000281128">
    <property type="component" value="Unassembled WGS sequence"/>
</dbReference>
<evidence type="ECO:0000313" key="8">
    <source>
        <dbReference type="Proteomes" id="UP000281128"/>
    </source>
</evidence>
<evidence type="ECO:0000256" key="4">
    <source>
        <dbReference type="ARBA" id="ARBA00022989"/>
    </source>
</evidence>
<keyword evidence="8" id="KW-1185">Reference proteome</keyword>
<dbReference type="OrthoDB" id="9769862at2"/>
<feature type="transmembrane region" description="Helical" evidence="6">
    <location>
        <begin position="12"/>
        <end position="37"/>
    </location>
</feature>
<proteinExistence type="predicted"/>
<keyword evidence="4 6" id="KW-1133">Transmembrane helix</keyword>
<feature type="transmembrane region" description="Helical" evidence="6">
    <location>
        <begin position="439"/>
        <end position="461"/>
    </location>
</feature>
<keyword evidence="5 6" id="KW-0472">Membrane</keyword>
<feature type="transmembrane region" description="Helical" evidence="6">
    <location>
        <begin position="145"/>
        <end position="164"/>
    </location>
</feature>
<comment type="caution">
    <text evidence="7">The sequence shown here is derived from an EMBL/GenBank/DDBJ whole genome shotgun (WGS) entry which is preliminary data.</text>
</comment>
<name>A0A3A8AQ90_9RHOB</name>
<feature type="transmembrane region" description="Helical" evidence="6">
    <location>
        <begin position="210"/>
        <end position="232"/>
    </location>
</feature>
<dbReference type="PANTHER" id="PTHR30250:SF11">
    <property type="entry name" value="O-ANTIGEN TRANSPORTER-RELATED"/>
    <property type="match status" value="1"/>
</dbReference>
<comment type="subcellular location">
    <subcellularLocation>
        <location evidence="1">Cell membrane</location>
        <topology evidence="1">Multi-pass membrane protein</topology>
    </subcellularLocation>
</comment>
<evidence type="ECO:0000256" key="5">
    <source>
        <dbReference type="ARBA" id="ARBA00023136"/>
    </source>
</evidence>
<protein>
    <submittedName>
        <fullName evidence="7">O-antigen translocase</fullName>
    </submittedName>
</protein>
<feature type="transmembrane region" description="Helical" evidence="6">
    <location>
        <begin position="330"/>
        <end position="351"/>
    </location>
</feature>
<dbReference type="Pfam" id="PF13440">
    <property type="entry name" value="Polysacc_synt_3"/>
    <property type="match status" value="1"/>
</dbReference>
<evidence type="ECO:0000256" key="6">
    <source>
        <dbReference type="SAM" id="Phobius"/>
    </source>
</evidence>
<accession>A0A3A8AQ90</accession>
<gene>
    <name evidence="7" type="ORF">D6850_18015</name>
</gene>
<evidence type="ECO:0000313" key="7">
    <source>
        <dbReference type="EMBL" id="RKF12442.1"/>
    </source>
</evidence>
<sequence length="489" mass="52380">MVIIGSAQAVRIVITVLRAKLVAILLGPAGIGLLSVFNNLREMASMGAGLGLGMSGVREISSAKDEEAVLSRVRRVLFGALLLQGAAAMSLIWLAREALSRWLLGSIDHSMEVGLVGVAVFLFLVAGSQTALLQGLRRIADLGRVTIYSTAVGSAGGLVAVWIYGQAGLIWLVLLPPAASALVAWRYTSRLPRPSTSPMTPRKIWQAWRPMVKLGVVFMLGALATTVTLLLVRARITQDLGLDAAGQFAAAWSVTMIYASFLLQAMGADYFPRLTEVIGDRDAANALMNDQMQLALALGGPLLLVMIGCAPWLIWLLYSAEFDQAAMLLQWQMVGNVFKLASWALGFAFVAAARSGIFLIRQLMFNALFLSMIWFGLPVLGLEVAGVAFLLAYVIHFAVVTVLVRRLHGFRWEGLSLQLAGAHAMLALGLLALSLTLPLAGAAAGVVLGLVTAFVGGHILLTKIRPHGRLVSRMARIYEFVGWPVKEGS</sequence>
<feature type="transmembrane region" description="Helical" evidence="6">
    <location>
        <begin position="244"/>
        <end position="263"/>
    </location>
</feature>
<feature type="transmembrane region" description="Helical" evidence="6">
    <location>
        <begin position="294"/>
        <end position="318"/>
    </location>
</feature>
<dbReference type="InterPro" id="IPR044550">
    <property type="entry name" value="WzxE"/>
</dbReference>
<dbReference type="EMBL" id="RAPE01000008">
    <property type="protein sequence ID" value="RKF12442.1"/>
    <property type="molecule type" value="Genomic_DNA"/>
</dbReference>
<evidence type="ECO:0000256" key="2">
    <source>
        <dbReference type="ARBA" id="ARBA00022475"/>
    </source>
</evidence>
<dbReference type="PANTHER" id="PTHR30250">
    <property type="entry name" value="PST FAMILY PREDICTED COLANIC ACID TRANSPORTER"/>
    <property type="match status" value="1"/>
</dbReference>
<dbReference type="CDD" id="cd13125">
    <property type="entry name" value="MATE_like_10"/>
    <property type="match status" value="1"/>
</dbReference>
<feature type="transmembrane region" description="Helical" evidence="6">
    <location>
        <begin position="170"/>
        <end position="189"/>
    </location>
</feature>
<organism evidence="7 8">
    <name type="scientific">Roseovarius spongiae</name>
    <dbReference type="NCBI Taxonomy" id="2320272"/>
    <lineage>
        <taxon>Bacteria</taxon>
        <taxon>Pseudomonadati</taxon>
        <taxon>Pseudomonadota</taxon>
        <taxon>Alphaproteobacteria</taxon>
        <taxon>Rhodobacterales</taxon>
        <taxon>Roseobacteraceae</taxon>
        <taxon>Roseovarius</taxon>
    </lineage>
</organism>
<evidence type="ECO:0000256" key="3">
    <source>
        <dbReference type="ARBA" id="ARBA00022692"/>
    </source>
</evidence>
<dbReference type="AlphaFoldDB" id="A0A3A8AQ90"/>
<dbReference type="InterPro" id="IPR050833">
    <property type="entry name" value="Poly_Biosynth_Transport"/>
</dbReference>